<evidence type="ECO:0000256" key="8">
    <source>
        <dbReference type="ARBA" id="ARBA00022573"/>
    </source>
</evidence>
<proteinExistence type="inferred from homology"/>
<sequence length="249" mass="23852">MLRARFAELAAAFGLLTRLPVGALPQPPDAAGYARAAWAWPLAGAAVGALGGAAQALLTAAGLPPALAAPWALAAMLLASGALHEDGLADTADGFGGARNPARKLEIMRDSRIGSFGALALVLSLALRGGALAELAAPLPAMAAAGALARLAMLLPLLALPPARRDGLAAGLGRPPLAAALGALAVAAILAALLLPAGAALLALGAALAGAAALAALAGSQIGGQTGDVLGASAVLAECAALSVLVALR</sequence>
<dbReference type="UniPathway" id="UPA00148">
    <property type="reaction ID" value="UER00238"/>
</dbReference>
<evidence type="ECO:0000256" key="1">
    <source>
        <dbReference type="ARBA" id="ARBA00001946"/>
    </source>
</evidence>
<comment type="subcellular location">
    <subcellularLocation>
        <location evidence="2 19">Cell membrane</location>
        <topology evidence="2 19">Multi-pass membrane protein</topology>
    </subcellularLocation>
</comment>
<feature type="transmembrane region" description="Helical" evidence="19">
    <location>
        <begin position="113"/>
        <end position="133"/>
    </location>
</feature>
<evidence type="ECO:0000256" key="16">
    <source>
        <dbReference type="ARBA" id="ARBA00032853"/>
    </source>
</evidence>
<gene>
    <name evidence="19 20" type="primary">cobS</name>
    <name evidence="20" type="ORF">E0493_12370</name>
</gene>
<evidence type="ECO:0000256" key="4">
    <source>
        <dbReference type="ARBA" id="ARBA00010561"/>
    </source>
</evidence>
<feature type="transmembrane region" description="Helical" evidence="19">
    <location>
        <begin position="229"/>
        <end position="248"/>
    </location>
</feature>
<evidence type="ECO:0000256" key="19">
    <source>
        <dbReference type="HAMAP-Rule" id="MF_00719"/>
    </source>
</evidence>
<feature type="transmembrane region" description="Helical" evidence="19">
    <location>
        <begin position="199"/>
        <end position="217"/>
    </location>
</feature>
<comment type="caution">
    <text evidence="20">The sequence shown here is derived from an EMBL/GenBank/DDBJ whole genome shotgun (WGS) entry which is preliminary data.</text>
</comment>
<reference evidence="20 21" key="1">
    <citation type="submission" date="2019-03" db="EMBL/GenBank/DDBJ databases">
        <title>Roseomonas sp. a novel Roseomonas species isolated from Sea whip Gorgonian.</title>
        <authorList>
            <person name="Li F."/>
            <person name="Pan X."/>
            <person name="Huang S."/>
            <person name="Li Z."/>
            <person name="Meng B."/>
        </authorList>
    </citation>
    <scope>NUCLEOTIDE SEQUENCE [LARGE SCALE GENOMIC DNA]</scope>
    <source>
        <strain evidence="20 21">M0104</strain>
    </source>
</reference>
<comment type="similarity">
    <text evidence="4 19">Belongs to the CobS family.</text>
</comment>
<evidence type="ECO:0000256" key="15">
    <source>
        <dbReference type="ARBA" id="ARBA00032605"/>
    </source>
</evidence>
<evidence type="ECO:0000256" key="17">
    <source>
        <dbReference type="ARBA" id="ARBA00048623"/>
    </source>
</evidence>
<dbReference type="RefSeq" id="WP_160937268.1">
    <property type="nucleotide sequence ID" value="NZ_SNVJ01000009.1"/>
</dbReference>
<feature type="transmembrane region" description="Helical" evidence="19">
    <location>
        <begin position="172"/>
        <end position="193"/>
    </location>
</feature>
<dbReference type="EC" id="2.7.8.26" evidence="5 19"/>
<dbReference type="HAMAP" id="MF_00719">
    <property type="entry name" value="CobS"/>
    <property type="match status" value="1"/>
</dbReference>
<keyword evidence="21" id="KW-1185">Reference proteome</keyword>
<evidence type="ECO:0000313" key="20">
    <source>
        <dbReference type="EMBL" id="MXP64139.1"/>
    </source>
</evidence>
<evidence type="ECO:0000256" key="13">
    <source>
        <dbReference type="ARBA" id="ARBA00023136"/>
    </source>
</evidence>
<dbReference type="Pfam" id="PF02654">
    <property type="entry name" value="CobS"/>
    <property type="match status" value="1"/>
</dbReference>
<name>A0A845BL58_9PROT</name>
<evidence type="ECO:0000256" key="9">
    <source>
        <dbReference type="ARBA" id="ARBA00022679"/>
    </source>
</evidence>
<dbReference type="EMBL" id="SNVJ01000009">
    <property type="protein sequence ID" value="MXP64139.1"/>
    <property type="molecule type" value="Genomic_DNA"/>
</dbReference>
<dbReference type="Proteomes" id="UP000460715">
    <property type="component" value="Unassembled WGS sequence"/>
</dbReference>
<dbReference type="InterPro" id="IPR003805">
    <property type="entry name" value="CobS"/>
</dbReference>
<keyword evidence="7 19" id="KW-1003">Cell membrane</keyword>
<comment type="pathway">
    <text evidence="3 19">Cofactor biosynthesis; adenosylcobalamin biosynthesis; adenosylcobalamin from cob(II)yrinate a,c-diamide: step 7/7.</text>
</comment>
<evidence type="ECO:0000256" key="11">
    <source>
        <dbReference type="ARBA" id="ARBA00022842"/>
    </source>
</evidence>
<dbReference type="GO" id="GO:0051073">
    <property type="term" value="F:adenosylcobinamide-GDP ribazoletransferase activity"/>
    <property type="evidence" value="ECO:0007669"/>
    <property type="project" value="UniProtKB-UniRule"/>
</dbReference>
<evidence type="ECO:0000256" key="14">
    <source>
        <dbReference type="ARBA" id="ARBA00025228"/>
    </source>
</evidence>
<comment type="catalytic activity">
    <reaction evidence="17 19">
        <text>alpha-ribazole + adenosylcob(III)inamide-GDP = adenosylcob(III)alamin + GMP + H(+)</text>
        <dbReference type="Rhea" id="RHEA:16049"/>
        <dbReference type="ChEBI" id="CHEBI:10329"/>
        <dbReference type="ChEBI" id="CHEBI:15378"/>
        <dbReference type="ChEBI" id="CHEBI:18408"/>
        <dbReference type="ChEBI" id="CHEBI:58115"/>
        <dbReference type="ChEBI" id="CHEBI:60487"/>
        <dbReference type="EC" id="2.7.8.26"/>
    </reaction>
</comment>
<evidence type="ECO:0000313" key="21">
    <source>
        <dbReference type="Proteomes" id="UP000460715"/>
    </source>
</evidence>
<evidence type="ECO:0000256" key="7">
    <source>
        <dbReference type="ARBA" id="ARBA00022475"/>
    </source>
</evidence>
<evidence type="ECO:0000256" key="2">
    <source>
        <dbReference type="ARBA" id="ARBA00004651"/>
    </source>
</evidence>
<evidence type="ECO:0000256" key="10">
    <source>
        <dbReference type="ARBA" id="ARBA00022692"/>
    </source>
</evidence>
<dbReference type="GO" id="GO:0008818">
    <property type="term" value="F:cobalamin 5'-phosphate synthase activity"/>
    <property type="evidence" value="ECO:0007669"/>
    <property type="project" value="UniProtKB-UniRule"/>
</dbReference>
<dbReference type="PANTHER" id="PTHR34148">
    <property type="entry name" value="ADENOSYLCOBINAMIDE-GDP RIBAZOLETRANSFERASE"/>
    <property type="match status" value="1"/>
</dbReference>
<accession>A0A845BL58</accession>
<evidence type="ECO:0000256" key="5">
    <source>
        <dbReference type="ARBA" id="ARBA00013200"/>
    </source>
</evidence>
<organism evidence="20 21">
    <name type="scientific">Teichococcus coralli</name>
    <dbReference type="NCBI Taxonomy" id="2545983"/>
    <lineage>
        <taxon>Bacteria</taxon>
        <taxon>Pseudomonadati</taxon>
        <taxon>Pseudomonadota</taxon>
        <taxon>Alphaproteobacteria</taxon>
        <taxon>Acetobacterales</taxon>
        <taxon>Roseomonadaceae</taxon>
        <taxon>Roseomonas</taxon>
    </lineage>
</organism>
<comment type="catalytic activity">
    <reaction evidence="18 19">
        <text>alpha-ribazole 5'-phosphate + adenosylcob(III)inamide-GDP = adenosylcob(III)alamin 5'-phosphate + GMP + H(+)</text>
        <dbReference type="Rhea" id="RHEA:23560"/>
        <dbReference type="ChEBI" id="CHEBI:15378"/>
        <dbReference type="ChEBI" id="CHEBI:57918"/>
        <dbReference type="ChEBI" id="CHEBI:58115"/>
        <dbReference type="ChEBI" id="CHEBI:60487"/>
        <dbReference type="ChEBI" id="CHEBI:60493"/>
        <dbReference type="EC" id="2.7.8.26"/>
    </reaction>
</comment>
<dbReference type="OrthoDB" id="9794626at2"/>
<dbReference type="GO" id="GO:0005886">
    <property type="term" value="C:plasma membrane"/>
    <property type="evidence" value="ECO:0007669"/>
    <property type="project" value="UniProtKB-SubCell"/>
</dbReference>
<feature type="transmembrane region" description="Helical" evidence="19">
    <location>
        <begin position="139"/>
        <end position="160"/>
    </location>
</feature>
<evidence type="ECO:0000256" key="3">
    <source>
        <dbReference type="ARBA" id="ARBA00004663"/>
    </source>
</evidence>
<evidence type="ECO:0000256" key="6">
    <source>
        <dbReference type="ARBA" id="ARBA00015850"/>
    </source>
</evidence>
<dbReference type="NCBIfam" id="TIGR00317">
    <property type="entry name" value="cobS"/>
    <property type="match status" value="1"/>
</dbReference>
<dbReference type="GO" id="GO:0009236">
    <property type="term" value="P:cobalamin biosynthetic process"/>
    <property type="evidence" value="ECO:0007669"/>
    <property type="project" value="UniProtKB-UniRule"/>
</dbReference>
<dbReference type="AlphaFoldDB" id="A0A845BL58"/>
<evidence type="ECO:0000256" key="12">
    <source>
        <dbReference type="ARBA" id="ARBA00022989"/>
    </source>
</evidence>
<comment type="function">
    <text evidence="14 19">Joins adenosylcobinamide-GDP and alpha-ribazole to generate adenosylcobalamin (Ado-cobalamin). Also synthesizes adenosylcobalamin 5'-phosphate from adenosylcobinamide-GDP and alpha-ribazole 5'-phosphate.</text>
</comment>
<keyword evidence="8 19" id="KW-0169">Cobalamin biosynthesis</keyword>
<keyword evidence="12 19" id="KW-1133">Transmembrane helix</keyword>
<keyword evidence="13 19" id="KW-0472">Membrane</keyword>
<keyword evidence="10 19" id="KW-0812">Transmembrane</keyword>
<protein>
    <recommendedName>
        <fullName evidence="6 19">Adenosylcobinamide-GDP ribazoletransferase</fullName>
        <ecNumber evidence="5 19">2.7.8.26</ecNumber>
    </recommendedName>
    <alternativeName>
        <fullName evidence="16 19">Cobalamin synthase</fullName>
    </alternativeName>
    <alternativeName>
        <fullName evidence="15 19">Cobalamin-5'-phosphate synthase</fullName>
    </alternativeName>
</protein>
<keyword evidence="11 19" id="KW-0460">Magnesium</keyword>
<keyword evidence="9 19" id="KW-0808">Transferase</keyword>
<dbReference type="PANTHER" id="PTHR34148:SF1">
    <property type="entry name" value="ADENOSYLCOBINAMIDE-GDP RIBAZOLETRANSFERASE"/>
    <property type="match status" value="1"/>
</dbReference>
<evidence type="ECO:0000256" key="18">
    <source>
        <dbReference type="ARBA" id="ARBA00049504"/>
    </source>
</evidence>
<comment type="cofactor">
    <cofactor evidence="1 19">
        <name>Mg(2+)</name>
        <dbReference type="ChEBI" id="CHEBI:18420"/>
    </cofactor>
</comment>